<proteinExistence type="predicted"/>
<feature type="non-terminal residue" evidence="1">
    <location>
        <position position="1"/>
    </location>
</feature>
<accession>A0A382P2P3</accession>
<dbReference type="EMBL" id="UINC01104186">
    <property type="protein sequence ID" value="SVC67150.1"/>
    <property type="molecule type" value="Genomic_DNA"/>
</dbReference>
<organism evidence="1">
    <name type="scientific">marine metagenome</name>
    <dbReference type="NCBI Taxonomy" id="408172"/>
    <lineage>
        <taxon>unclassified sequences</taxon>
        <taxon>metagenomes</taxon>
        <taxon>ecological metagenomes</taxon>
    </lineage>
</organism>
<dbReference type="AlphaFoldDB" id="A0A382P2P3"/>
<gene>
    <name evidence="1" type="ORF">METZ01_LOCUS320004</name>
</gene>
<evidence type="ECO:0000313" key="1">
    <source>
        <dbReference type="EMBL" id="SVC67150.1"/>
    </source>
</evidence>
<protein>
    <submittedName>
        <fullName evidence="1">Uncharacterized protein</fullName>
    </submittedName>
</protein>
<name>A0A382P2P3_9ZZZZ</name>
<reference evidence="1" key="1">
    <citation type="submission" date="2018-05" db="EMBL/GenBank/DDBJ databases">
        <authorList>
            <person name="Lanie J.A."/>
            <person name="Ng W.-L."/>
            <person name="Kazmierczak K.M."/>
            <person name="Andrzejewski T.M."/>
            <person name="Davidsen T.M."/>
            <person name="Wayne K.J."/>
            <person name="Tettelin H."/>
            <person name="Glass J.I."/>
            <person name="Rusch D."/>
            <person name="Podicherti R."/>
            <person name="Tsui H.-C.T."/>
            <person name="Winkler M.E."/>
        </authorList>
    </citation>
    <scope>NUCLEOTIDE SEQUENCE</scope>
</reference>
<sequence>VKQNTGRDISKILSIFCQIQKKMVDLHSNFYDLESILFINKI</sequence>